<keyword evidence="13" id="KW-0411">Iron-sulfur</keyword>
<evidence type="ECO:0000313" key="19">
    <source>
        <dbReference type="EMBL" id="UQN30820.1"/>
    </source>
</evidence>
<dbReference type="SMART" id="SM00387">
    <property type="entry name" value="HATPase_c"/>
    <property type="match status" value="1"/>
</dbReference>
<feature type="region of interest" description="Disordered" evidence="16">
    <location>
        <begin position="1"/>
        <end position="20"/>
    </location>
</feature>
<feature type="transmembrane region" description="Helical" evidence="17">
    <location>
        <begin position="109"/>
        <end position="130"/>
    </location>
</feature>
<name>A0ABY4NBS3_9MICO</name>
<evidence type="ECO:0000256" key="2">
    <source>
        <dbReference type="ARBA" id="ARBA00001966"/>
    </source>
</evidence>
<dbReference type="PANTHER" id="PTHR24421:SF62">
    <property type="entry name" value="SENSORY TRANSDUCTION HISTIDINE KINASE"/>
    <property type="match status" value="1"/>
</dbReference>
<dbReference type="PIRSF" id="PIRSF037434">
    <property type="entry name" value="STHK_ChrS"/>
    <property type="match status" value="1"/>
</dbReference>
<dbReference type="InterPro" id="IPR011712">
    <property type="entry name" value="Sig_transdc_His_kin_sub3_dim/P"/>
</dbReference>
<dbReference type="InterPro" id="IPR050482">
    <property type="entry name" value="Sensor_HK_TwoCompSys"/>
</dbReference>
<evidence type="ECO:0000256" key="17">
    <source>
        <dbReference type="SAM" id="Phobius"/>
    </source>
</evidence>
<protein>
    <recommendedName>
        <fullName evidence="5">Oxygen sensor histidine kinase NreB</fullName>
        <ecNumber evidence="4">2.7.13.3</ecNumber>
    </recommendedName>
    <alternativeName>
        <fullName evidence="15">Nitrogen regulation protein B</fullName>
    </alternativeName>
</protein>
<accession>A0ABY4NBS3</accession>
<dbReference type="EC" id="2.7.13.3" evidence="4"/>
<comment type="cofactor">
    <cofactor evidence="2">
        <name>[4Fe-4S] cluster</name>
        <dbReference type="ChEBI" id="CHEBI:49883"/>
    </cofactor>
</comment>
<dbReference type="PANTHER" id="PTHR24421">
    <property type="entry name" value="NITRATE/NITRITE SENSOR PROTEIN NARX-RELATED"/>
    <property type="match status" value="1"/>
</dbReference>
<keyword evidence="10 19" id="KW-0418">Kinase</keyword>
<organism evidence="19 20">
    <name type="scientific">Brachybacterium kimchii</name>
    <dbReference type="NCBI Taxonomy" id="2942909"/>
    <lineage>
        <taxon>Bacteria</taxon>
        <taxon>Bacillati</taxon>
        <taxon>Actinomycetota</taxon>
        <taxon>Actinomycetes</taxon>
        <taxon>Micrococcales</taxon>
        <taxon>Dermabacteraceae</taxon>
        <taxon>Brachybacterium</taxon>
    </lineage>
</organism>
<evidence type="ECO:0000256" key="13">
    <source>
        <dbReference type="ARBA" id="ARBA00023014"/>
    </source>
</evidence>
<evidence type="ECO:0000256" key="5">
    <source>
        <dbReference type="ARBA" id="ARBA00017322"/>
    </source>
</evidence>
<evidence type="ECO:0000256" key="6">
    <source>
        <dbReference type="ARBA" id="ARBA00022485"/>
    </source>
</evidence>
<evidence type="ECO:0000259" key="18">
    <source>
        <dbReference type="PROSITE" id="PS50109"/>
    </source>
</evidence>
<keyword evidence="11" id="KW-0408">Iron</keyword>
<feature type="transmembrane region" description="Helical" evidence="17">
    <location>
        <begin position="167"/>
        <end position="188"/>
    </location>
</feature>
<dbReference type="InterPro" id="IPR036890">
    <property type="entry name" value="HATPase_C_sf"/>
</dbReference>
<dbReference type="InterPro" id="IPR017205">
    <property type="entry name" value="Sig_transdc_His_kinase_ChrS"/>
</dbReference>
<dbReference type="PRINTS" id="PR00344">
    <property type="entry name" value="BCTRLSENSOR"/>
</dbReference>
<evidence type="ECO:0000256" key="10">
    <source>
        <dbReference type="ARBA" id="ARBA00022777"/>
    </source>
</evidence>
<evidence type="ECO:0000256" key="3">
    <source>
        <dbReference type="ARBA" id="ARBA00004496"/>
    </source>
</evidence>
<comment type="catalytic activity">
    <reaction evidence="1">
        <text>ATP + protein L-histidine = ADP + protein N-phospho-L-histidine.</text>
        <dbReference type="EC" id="2.7.13.3"/>
    </reaction>
</comment>
<dbReference type="CDD" id="cd16917">
    <property type="entry name" value="HATPase_UhpB-NarQ-NarX-like"/>
    <property type="match status" value="1"/>
</dbReference>
<dbReference type="Gene3D" id="3.30.565.10">
    <property type="entry name" value="Histidine kinase-like ATPase, C-terminal domain"/>
    <property type="match status" value="1"/>
</dbReference>
<evidence type="ECO:0000256" key="4">
    <source>
        <dbReference type="ARBA" id="ARBA00012438"/>
    </source>
</evidence>
<feature type="transmembrane region" description="Helical" evidence="17">
    <location>
        <begin position="43"/>
        <end position="62"/>
    </location>
</feature>
<dbReference type="GO" id="GO:0016301">
    <property type="term" value="F:kinase activity"/>
    <property type="evidence" value="ECO:0007669"/>
    <property type="project" value="UniProtKB-KW"/>
</dbReference>
<comment type="function">
    <text evidence="14">Member of the two-component regulatory system NreB/NreC involved in the control of dissimilatory nitrate/nitrite reduction in response to oxygen. NreB functions as a direct oxygen sensor histidine kinase which is autophosphorylated, in the absence of oxygen, probably at the conserved histidine residue, and transfers its phosphate group probably to a conserved aspartate residue of NreC. NreB/NreC activates the expression of the nitrate (narGHJI) and nitrite (nir) reductase operons, as well as the putative nitrate transporter gene narT.</text>
</comment>
<dbReference type="Pfam" id="PF07730">
    <property type="entry name" value="HisKA_3"/>
    <property type="match status" value="1"/>
</dbReference>
<evidence type="ECO:0000256" key="15">
    <source>
        <dbReference type="ARBA" id="ARBA00030800"/>
    </source>
</evidence>
<keyword evidence="8" id="KW-0808">Transferase</keyword>
<keyword evidence="7" id="KW-0963">Cytoplasm</keyword>
<feature type="transmembrane region" description="Helical" evidence="17">
    <location>
        <begin position="71"/>
        <end position="89"/>
    </location>
</feature>
<dbReference type="InterPro" id="IPR005467">
    <property type="entry name" value="His_kinase_dom"/>
</dbReference>
<comment type="subcellular location">
    <subcellularLocation>
        <location evidence="3">Cytoplasm</location>
    </subcellularLocation>
</comment>
<keyword evidence="17" id="KW-1133">Transmembrane helix</keyword>
<sequence length="428" mass="45654">MPVATPRPTAGARPTGLAAPLPIPVRGTDGEATIPTGPLGRLLTVWLPPLLAAVSWTVGLLASDALGFRHLILWALVPTLATLLLRVGLTRRARVHGAGESGLVALFAVHQALLVLAVALNPLACIYAFVGYLDAPRFLAGRAIPVSVGVTALICAFGQTGGTAGVAAAPALFVMLVLVNVLLSLGMMHLDKEREREMLTREAAVRELTEAYRENSALHEELVRRARERGVAEERTRLAREIHDTVAQGLVGVIRQLEAVPQEGLDDSARRRMRTAEQAARESLVDARRAVEALAPQQLEGEDPLESLAELVARWSRTHRIVATFDADAAPSPLPHPHAVVRVTQEAMANAARHARAGALEIVLEGEPDALVLRIRDDGRGFDPAEAAARGRGHGIPGMRSRIREIGGTLDVDSAPGEGTLLTARIPR</sequence>
<dbReference type="InterPro" id="IPR004358">
    <property type="entry name" value="Sig_transdc_His_kin-like_C"/>
</dbReference>
<keyword evidence="9" id="KW-0479">Metal-binding</keyword>
<keyword evidence="20" id="KW-1185">Reference proteome</keyword>
<dbReference type="PROSITE" id="PS50109">
    <property type="entry name" value="HIS_KIN"/>
    <property type="match status" value="1"/>
</dbReference>
<dbReference type="EMBL" id="CP097218">
    <property type="protein sequence ID" value="UQN30820.1"/>
    <property type="molecule type" value="Genomic_DNA"/>
</dbReference>
<evidence type="ECO:0000256" key="7">
    <source>
        <dbReference type="ARBA" id="ARBA00022490"/>
    </source>
</evidence>
<evidence type="ECO:0000256" key="14">
    <source>
        <dbReference type="ARBA" id="ARBA00024827"/>
    </source>
</evidence>
<gene>
    <name evidence="19" type="ORF">M4486_05850</name>
</gene>
<reference evidence="19" key="1">
    <citation type="submission" date="2022-05" db="EMBL/GenBank/DDBJ databases">
        <title>Genomic analysis of Brachybacterium sp. CBA3104.</title>
        <authorList>
            <person name="Roh S.W."/>
            <person name="Kim Y.B."/>
            <person name="Kim Y."/>
        </authorList>
    </citation>
    <scope>NUCLEOTIDE SEQUENCE</scope>
    <source>
        <strain evidence="19">CBA3104</strain>
    </source>
</reference>
<evidence type="ECO:0000256" key="8">
    <source>
        <dbReference type="ARBA" id="ARBA00022679"/>
    </source>
</evidence>
<feature type="transmembrane region" description="Helical" evidence="17">
    <location>
        <begin position="142"/>
        <end position="161"/>
    </location>
</feature>
<keyword evidence="17" id="KW-0812">Transmembrane</keyword>
<dbReference type="Proteomes" id="UP001055868">
    <property type="component" value="Chromosome"/>
</dbReference>
<evidence type="ECO:0000256" key="16">
    <source>
        <dbReference type="SAM" id="MobiDB-lite"/>
    </source>
</evidence>
<evidence type="ECO:0000313" key="20">
    <source>
        <dbReference type="Proteomes" id="UP001055868"/>
    </source>
</evidence>
<dbReference type="SUPFAM" id="SSF55874">
    <property type="entry name" value="ATPase domain of HSP90 chaperone/DNA topoisomerase II/histidine kinase"/>
    <property type="match status" value="1"/>
</dbReference>
<evidence type="ECO:0000256" key="12">
    <source>
        <dbReference type="ARBA" id="ARBA00023012"/>
    </source>
</evidence>
<evidence type="ECO:0000256" key="11">
    <source>
        <dbReference type="ARBA" id="ARBA00023004"/>
    </source>
</evidence>
<evidence type="ECO:0000256" key="9">
    <source>
        <dbReference type="ARBA" id="ARBA00022723"/>
    </source>
</evidence>
<dbReference type="Pfam" id="PF02518">
    <property type="entry name" value="HATPase_c"/>
    <property type="match status" value="1"/>
</dbReference>
<dbReference type="InterPro" id="IPR003594">
    <property type="entry name" value="HATPase_dom"/>
</dbReference>
<evidence type="ECO:0000256" key="1">
    <source>
        <dbReference type="ARBA" id="ARBA00000085"/>
    </source>
</evidence>
<proteinExistence type="predicted"/>
<keyword evidence="12" id="KW-0902">Two-component regulatory system</keyword>
<dbReference type="RefSeq" id="WP_249480230.1">
    <property type="nucleotide sequence ID" value="NZ_CP097218.1"/>
</dbReference>
<keyword evidence="17" id="KW-0472">Membrane</keyword>
<feature type="domain" description="Histidine kinase" evidence="18">
    <location>
        <begin position="340"/>
        <end position="428"/>
    </location>
</feature>
<keyword evidence="6" id="KW-0004">4Fe-4S</keyword>
<dbReference type="Gene3D" id="1.20.5.1930">
    <property type="match status" value="1"/>
</dbReference>